<dbReference type="InterPro" id="IPR022764">
    <property type="entry name" value="Peptidase_S54_rhomboid_dom"/>
</dbReference>
<keyword evidence="6 7" id="KW-0472">Membrane</keyword>
<dbReference type="Pfam" id="PF01694">
    <property type="entry name" value="Rhomboid"/>
    <property type="match status" value="1"/>
</dbReference>
<dbReference type="GO" id="GO:0004252">
    <property type="term" value="F:serine-type endopeptidase activity"/>
    <property type="evidence" value="ECO:0007669"/>
    <property type="project" value="InterPro"/>
</dbReference>
<dbReference type="PANTHER" id="PTHR43731:SF14">
    <property type="entry name" value="PRESENILIN-ASSOCIATED RHOMBOID-LIKE PROTEIN, MITOCHONDRIAL"/>
    <property type="match status" value="1"/>
</dbReference>
<protein>
    <submittedName>
        <fullName evidence="9">Rhomboid family intramembrane serine protease</fullName>
    </submittedName>
</protein>
<evidence type="ECO:0000256" key="4">
    <source>
        <dbReference type="ARBA" id="ARBA00022801"/>
    </source>
</evidence>
<comment type="caution">
    <text evidence="9">The sequence shown here is derived from an EMBL/GenBank/DDBJ whole genome shotgun (WGS) entry which is preliminary data.</text>
</comment>
<keyword evidence="10" id="KW-1185">Reference proteome</keyword>
<dbReference type="InterPro" id="IPR035952">
    <property type="entry name" value="Rhomboid-like_sf"/>
</dbReference>
<dbReference type="GO" id="GO:0016020">
    <property type="term" value="C:membrane"/>
    <property type="evidence" value="ECO:0007669"/>
    <property type="project" value="UniProtKB-SubCell"/>
</dbReference>
<comment type="subcellular location">
    <subcellularLocation>
        <location evidence="1">Membrane</location>
        <topology evidence="1">Multi-pass membrane protein</topology>
    </subcellularLocation>
</comment>
<dbReference type="PANTHER" id="PTHR43731">
    <property type="entry name" value="RHOMBOID PROTEASE"/>
    <property type="match status" value="1"/>
</dbReference>
<evidence type="ECO:0000256" key="3">
    <source>
        <dbReference type="ARBA" id="ARBA00022692"/>
    </source>
</evidence>
<evidence type="ECO:0000256" key="7">
    <source>
        <dbReference type="SAM" id="Phobius"/>
    </source>
</evidence>
<accession>A0A5R9J820</accession>
<dbReference type="AlphaFoldDB" id="A0A5R9J820"/>
<name>A0A5R9J820_9PROT</name>
<evidence type="ECO:0000313" key="9">
    <source>
        <dbReference type="EMBL" id="TLU73760.1"/>
    </source>
</evidence>
<evidence type="ECO:0000256" key="5">
    <source>
        <dbReference type="ARBA" id="ARBA00022989"/>
    </source>
</evidence>
<organism evidence="9 10">
    <name type="scientific">Lichenicoccus roseus</name>
    <dbReference type="NCBI Taxonomy" id="2683649"/>
    <lineage>
        <taxon>Bacteria</taxon>
        <taxon>Pseudomonadati</taxon>
        <taxon>Pseudomonadota</taxon>
        <taxon>Alphaproteobacteria</taxon>
        <taxon>Acetobacterales</taxon>
        <taxon>Acetobacteraceae</taxon>
        <taxon>Lichenicoccus</taxon>
    </lineage>
</organism>
<keyword evidence="5 7" id="KW-1133">Transmembrane helix</keyword>
<feature type="transmembrane region" description="Helical" evidence="7">
    <location>
        <begin position="197"/>
        <end position="215"/>
    </location>
</feature>
<keyword evidence="4" id="KW-0378">Hydrolase</keyword>
<dbReference type="Proteomes" id="UP000305654">
    <property type="component" value="Unassembled WGS sequence"/>
</dbReference>
<feature type="transmembrane region" description="Helical" evidence="7">
    <location>
        <begin position="115"/>
        <end position="135"/>
    </location>
</feature>
<keyword evidence="9" id="KW-0645">Protease</keyword>
<comment type="similarity">
    <text evidence="2">Belongs to the peptidase S54 family.</text>
</comment>
<evidence type="ECO:0000256" key="6">
    <source>
        <dbReference type="ARBA" id="ARBA00023136"/>
    </source>
</evidence>
<feature type="transmembrane region" description="Helical" evidence="7">
    <location>
        <begin position="27"/>
        <end position="48"/>
    </location>
</feature>
<dbReference type="Gene3D" id="1.20.1540.10">
    <property type="entry name" value="Rhomboid-like"/>
    <property type="match status" value="1"/>
</dbReference>
<sequence length="383" mass="40846">MSVLPARPYYDANASGGTLEEGTVTNVPLATILLLVGFVTVYLVELRLAPGGEDIGSNPMAEILMGGLTGSLARAGQWYRLLSSAFLHANAQHLIGNAMAMGLAGYALERIVGHAWILCIFVLGAVCGGLATIFWMPPSMVTVGASGGVMAVLGALFMTSFRLPRGHARSRAQGRAAFFGIPSLIPLHASSALHVNYAAHTGGAVFGLLIGFLLLGGWEDYSERPPYAVGATVLAAFAAFSAACSAHAVSINYGYYGPASRFFSTKDMPRRSADIVAQGETLAFNYPYDARARFYAGVAHLLKKDRPGAETELEQAIGLDDNAPGLYSRDLSNNMRILLATLKLQDGHRIEAVAVVRPFCEQADWTHEPPRLVSFVTATHLCR</sequence>
<evidence type="ECO:0000256" key="1">
    <source>
        <dbReference type="ARBA" id="ARBA00004141"/>
    </source>
</evidence>
<evidence type="ECO:0000256" key="2">
    <source>
        <dbReference type="ARBA" id="ARBA00009045"/>
    </source>
</evidence>
<proteinExistence type="inferred from homology"/>
<evidence type="ECO:0000259" key="8">
    <source>
        <dbReference type="Pfam" id="PF01694"/>
    </source>
</evidence>
<dbReference type="GO" id="GO:0006508">
    <property type="term" value="P:proteolysis"/>
    <property type="evidence" value="ECO:0007669"/>
    <property type="project" value="UniProtKB-KW"/>
</dbReference>
<feature type="transmembrane region" description="Helical" evidence="7">
    <location>
        <begin position="227"/>
        <end position="256"/>
    </location>
</feature>
<keyword evidence="3 7" id="KW-0812">Transmembrane</keyword>
<gene>
    <name evidence="9" type="ORF">FE263_00540</name>
</gene>
<reference evidence="9 10" key="1">
    <citation type="submission" date="2019-05" db="EMBL/GenBank/DDBJ databases">
        <authorList>
            <person name="Pankratov T."/>
            <person name="Grouzdev D."/>
        </authorList>
    </citation>
    <scope>NUCLEOTIDE SEQUENCE [LARGE SCALE GENOMIC DNA]</scope>
    <source>
        <strain evidence="9 10">KEBCLARHB70R</strain>
    </source>
</reference>
<evidence type="ECO:0000313" key="10">
    <source>
        <dbReference type="Proteomes" id="UP000305654"/>
    </source>
</evidence>
<feature type="domain" description="Peptidase S54 rhomboid" evidence="8">
    <location>
        <begin position="76"/>
        <end position="215"/>
    </location>
</feature>
<dbReference type="OrthoDB" id="9797190at2"/>
<dbReference type="SUPFAM" id="SSF144091">
    <property type="entry name" value="Rhomboid-like"/>
    <property type="match status" value="1"/>
</dbReference>
<dbReference type="EMBL" id="VCDI01000001">
    <property type="protein sequence ID" value="TLU73760.1"/>
    <property type="molecule type" value="Genomic_DNA"/>
</dbReference>
<dbReference type="InterPro" id="IPR050925">
    <property type="entry name" value="Rhomboid_protease_S54"/>
</dbReference>
<feature type="transmembrane region" description="Helical" evidence="7">
    <location>
        <begin position="141"/>
        <end position="161"/>
    </location>
</feature>